<evidence type="ECO:0000313" key="2">
    <source>
        <dbReference type="Proteomes" id="UP000019812"/>
    </source>
</evidence>
<accession>A0A084XUM5</accession>
<organism evidence="1 2">
    <name type="scientific">Candidatus Accumulibacter vicinus</name>
    <dbReference type="NCBI Taxonomy" id="2954382"/>
    <lineage>
        <taxon>Bacteria</taxon>
        <taxon>Pseudomonadati</taxon>
        <taxon>Pseudomonadota</taxon>
        <taxon>Betaproteobacteria</taxon>
        <taxon>Candidatus Accumulibacter</taxon>
    </lineage>
</organism>
<dbReference type="AlphaFoldDB" id="A0A084XUM5"/>
<comment type="caution">
    <text evidence="1">The sequence shown here is derived from an EMBL/GenBank/DDBJ whole genome shotgun (WGS) entry which is preliminary data.</text>
</comment>
<dbReference type="STRING" id="1457154.CAPSK01_004538"/>
<protein>
    <submittedName>
        <fullName evidence="1">Uncharacterized protein</fullName>
    </submittedName>
</protein>
<sequence>MTHDDYDDDLDERNDMAADAALVRRLCGDELHDALGDVTAGPDADDWLDDARLMADEGAIRMTGAALWRLLWAGDAEACVQARDELVERLRALWHFEIEQELDAEACRQRYENLGEMYADECHFSDRGAA</sequence>
<evidence type="ECO:0000313" key="1">
    <source>
        <dbReference type="EMBL" id="KFB66169.1"/>
    </source>
</evidence>
<reference evidence="1 2" key="1">
    <citation type="submission" date="2014-07" db="EMBL/GenBank/DDBJ databases">
        <title>Expanding our view of genomic diversity in Candidatus Accumulibacter clades.</title>
        <authorList>
            <person name="Skennerton C.T."/>
            <person name="Barr J.J."/>
            <person name="Slater F.R."/>
            <person name="Bond P.L."/>
            <person name="Tyson G.W."/>
        </authorList>
    </citation>
    <scope>NUCLEOTIDE SEQUENCE [LARGE SCALE GENOMIC DNA]</scope>
    <source>
        <strain evidence="2">SK-01</strain>
    </source>
</reference>
<dbReference type="Proteomes" id="UP000019812">
    <property type="component" value="Unassembled WGS sequence"/>
</dbReference>
<gene>
    <name evidence="1" type="ORF">CAPSK01_004538</name>
</gene>
<name>A0A084XUM5_9PROT</name>
<dbReference type="EMBL" id="JDSS02000049">
    <property type="protein sequence ID" value="KFB66169.1"/>
    <property type="molecule type" value="Genomic_DNA"/>
</dbReference>
<proteinExistence type="predicted"/>